<dbReference type="GO" id="GO:0019215">
    <property type="term" value="F:intermediate filament binding"/>
    <property type="evidence" value="ECO:0007669"/>
    <property type="project" value="TreeGrafter"/>
</dbReference>
<feature type="coiled-coil region" evidence="3">
    <location>
        <begin position="202"/>
        <end position="289"/>
    </location>
</feature>
<name>A0A668TJH4_OREAU</name>
<dbReference type="PANTHER" id="PTHR47136:SF1">
    <property type="entry name" value="SYNEMIN"/>
    <property type="match status" value="1"/>
</dbReference>
<feature type="coiled-coil region" evidence="3">
    <location>
        <begin position="111"/>
        <end position="152"/>
    </location>
</feature>
<sequence>MLPFKRTFESEKHQLQELNSRLAQYLSRTKQLEQENAHLIAEINKLRQVRTTGWETKYRAEMQDLRRMVGQLSFEKSQAEMEREKLWRELQMIQSLCSEQTDVCRDVSGELKNCEKELHHAHKTNSELQQRLLQLENEYKRLEDAHREEVSRVCRQVESRVAPIIRQTYRGPPVVSVEEVQEYAHGMSEGWIQTFEMYQKTVEDMEQSIKADQAMLNDLQREKMLYASELDKLRTEAEKQGQIQMRLEEELMHMQEKFRVDFSQYQMTIEQLEHERNVMADVIAQKMREHQQLLQVKMDLGMEVAAYRYRIHAFS</sequence>
<dbReference type="GO" id="GO:0045104">
    <property type="term" value="P:intermediate filament cytoskeleton organization"/>
    <property type="evidence" value="ECO:0007669"/>
    <property type="project" value="InterPro"/>
</dbReference>
<dbReference type="GO" id="GO:0005200">
    <property type="term" value="F:structural constituent of cytoskeleton"/>
    <property type="evidence" value="ECO:0007669"/>
    <property type="project" value="InterPro"/>
</dbReference>
<keyword evidence="6" id="KW-1185">Reference proteome</keyword>
<dbReference type="GO" id="GO:0042383">
    <property type="term" value="C:sarcolemma"/>
    <property type="evidence" value="ECO:0007669"/>
    <property type="project" value="TreeGrafter"/>
</dbReference>
<dbReference type="GO" id="GO:0031443">
    <property type="term" value="P:fast-twitch skeletal muscle fiber contraction"/>
    <property type="evidence" value="ECO:0007669"/>
    <property type="project" value="TreeGrafter"/>
</dbReference>
<evidence type="ECO:0000313" key="6">
    <source>
        <dbReference type="Proteomes" id="UP000472276"/>
    </source>
</evidence>
<evidence type="ECO:0000256" key="1">
    <source>
        <dbReference type="ARBA" id="ARBA00022754"/>
    </source>
</evidence>
<dbReference type="GO" id="GO:0060053">
    <property type="term" value="C:neurofilament cytoskeleton"/>
    <property type="evidence" value="ECO:0007669"/>
    <property type="project" value="TreeGrafter"/>
</dbReference>
<keyword evidence="2 3" id="KW-0175">Coiled coil</keyword>
<dbReference type="SUPFAM" id="SSF64593">
    <property type="entry name" value="Intermediate filament protein, coiled coil region"/>
    <property type="match status" value="2"/>
</dbReference>
<reference evidence="5" key="1">
    <citation type="submission" date="2025-08" db="UniProtKB">
        <authorList>
            <consortium name="Ensembl"/>
        </authorList>
    </citation>
    <scope>IDENTIFICATION</scope>
</reference>
<gene>
    <name evidence="5" type="primary">SYNM</name>
</gene>
<organism evidence="5 6">
    <name type="scientific">Oreochromis aureus</name>
    <name type="common">Israeli tilapia</name>
    <name type="synonym">Chromis aureus</name>
    <dbReference type="NCBI Taxonomy" id="47969"/>
    <lineage>
        <taxon>Eukaryota</taxon>
        <taxon>Metazoa</taxon>
        <taxon>Chordata</taxon>
        <taxon>Craniata</taxon>
        <taxon>Vertebrata</taxon>
        <taxon>Euteleostomi</taxon>
        <taxon>Actinopterygii</taxon>
        <taxon>Neopterygii</taxon>
        <taxon>Teleostei</taxon>
        <taxon>Neoteleostei</taxon>
        <taxon>Acanthomorphata</taxon>
        <taxon>Ovalentaria</taxon>
        <taxon>Cichlomorphae</taxon>
        <taxon>Cichliformes</taxon>
        <taxon>Cichlidae</taxon>
        <taxon>African cichlids</taxon>
        <taxon>Pseudocrenilabrinae</taxon>
        <taxon>Oreochromini</taxon>
        <taxon>Oreochromis</taxon>
    </lineage>
</organism>
<dbReference type="SMART" id="SM01391">
    <property type="entry name" value="Filament"/>
    <property type="match status" value="1"/>
</dbReference>
<dbReference type="GO" id="GO:0005882">
    <property type="term" value="C:intermediate filament"/>
    <property type="evidence" value="ECO:0007669"/>
    <property type="project" value="UniProtKB-KW"/>
</dbReference>
<dbReference type="Ensembl" id="ENSOABT00000028152.2">
    <property type="protein sequence ID" value="ENSOABP00000027379.2"/>
    <property type="gene ID" value="ENSOABG00000012899.2"/>
</dbReference>
<dbReference type="OMA" id="KMLYASE"/>
<dbReference type="GO" id="GO:0043034">
    <property type="term" value="C:costamere"/>
    <property type="evidence" value="ECO:0007669"/>
    <property type="project" value="TreeGrafter"/>
</dbReference>
<reference evidence="5" key="2">
    <citation type="submission" date="2025-09" db="UniProtKB">
        <authorList>
            <consortium name="Ensembl"/>
        </authorList>
    </citation>
    <scope>IDENTIFICATION</scope>
</reference>
<dbReference type="PANTHER" id="PTHR47136">
    <property type="entry name" value="SYNEMIN"/>
    <property type="match status" value="1"/>
</dbReference>
<feature type="domain" description="IF rod" evidence="4">
    <location>
        <begin position="11"/>
        <end position="315"/>
    </location>
</feature>
<evidence type="ECO:0000313" key="5">
    <source>
        <dbReference type="Ensembl" id="ENSOABP00000027379.2"/>
    </source>
</evidence>
<protein>
    <recommendedName>
        <fullName evidence="4">IF rod domain-containing protein</fullName>
    </recommendedName>
</protein>
<dbReference type="Gene3D" id="1.20.5.1160">
    <property type="entry name" value="Vasodilator-stimulated phosphoprotein"/>
    <property type="match status" value="1"/>
</dbReference>
<evidence type="ECO:0000259" key="4">
    <source>
        <dbReference type="PROSITE" id="PS51842"/>
    </source>
</evidence>
<accession>A0A668TJH4</accession>
<dbReference type="Gene3D" id="1.20.5.170">
    <property type="match status" value="1"/>
</dbReference>
<dbReference type="InterPro" id="IPR030634">
    <property type="entry name" value="SYNM"/>
</dbReference>
<dbReference type="Pfam" id="PF00038">
    <property type="entry name" value="Filament"/>
    <property type="match status" value="1"/>
</dbReference>
<dbReference type="AlphaFoldDB" id="A0A668TJH4"/>
<feature type="coiled-coil region" evidence="3">
    <location>
        <begin position="8"/>
        <end position="49"/>
    </location>
</feature>
<dbReference type="GO" id="GO:0008307">
    <property type="term" value="F:structural constituent of muscle"/>
    <property type="evidence" value="ECO:0007669"/>
    <property type="project" value="InterPro"/>
</dbReference>
<proteinExistence type="predicted"/>
<dbReference type="GO" id="GO:0017166">
    <property type="term" value="F:vinculin binding"/>
    <property type="evidence" value="ECO:0007669"/>
    <property type="project" value="TreeGrafter"/>
</dbReference>
<dbReference type="InterPro" id="IPR039008">
    <property type="entry name" value="IF_rod_dom"/>
</dbReference>
<dbReference type="PROSITE" id="PS51842">
    <property type="entry name" value="IF_ROD_2"/>
    <property type="match status" value="1"/>
</dbReference>
<evidence type="ECO:0000256" key="3">
    <source>
        <dbReference type="SAM" id="Coils"/>
    </source>
</evidence>
<evidence type="ECO:0000256" key="2">
    <source>
        <dbReference type="ARBA" id="ARBA00023054"/>
    </source>
</evidence>
<dbReference type="Proteomes" id="UP000472276">
    <property type="component" value="Unassembled WGS sequence"/>
</dbReference>
<keyword evidence="1" id="KW-0403">Intermediate filament</keyword>